<dbReference type="OMA" id="TMAYRSA"/>
<dbReference type="Proteomes" id="UP000887568">
    <property type="component" value="Unplaced"/>
</dbReference>
<feature type="domain" description="Integrase catalytic" evidence="1">
    <location>
        <begin position="1"/>
        <end position="130"/>
    </location>
</feature>
<dbReference type="InterPro" id="IPR050951">
    <property type="entry name" value="Retrovirus_Pol_polyprotein"/>
</dbReference>
<dbReference type="GO" id="GO:0003676">
    <property type="term" value="F:nucleic acid binding"/>
    <property type="evidence" value="ECO:0007669"/>
    <property type="project" value="InterPro"/>
</dbReference>
<protein>
    <recommendedName>
        <fullName evidence="1">Integrase catalytic domain-containing protein</fullName>
    </recommendedName>
</protein>
<dbReference type="GeneID" id="119730506"/>
<dbReference type="FunFam" id="3.30.420.10:FF:000032">
    <property type="entry name" value="Retrovirus-related Pol polyprotein from transposon 297-like Protein"/>
    <property type="match status" value="1"/>
</dbReference>
<dbReference type="Pfam" id="PF22938">
    <property type="entry name" value="Integrase_p58_C"/>
    <property type="match status" value="1"/>
</dbReference>
<name>A0A914A6G9_PATMI</name>
<dbReference type="PANTHER" id="PTHR37984">
    <property type="entry name" value="PROTEIN CBG26694"/>
    <property type="match status" value="1"/>
</dbReference>
<evidence type="ECO:0000313" key="3">
    <source>
        <dbReference type="Proteomes" id="UP000887568"/>
    </source>
</evidence>
<dbReference type="InterPro" id="IPR036397">
    <property type="entry name" value="RNaseH_sf"/>
</dbReference>
<proteinExistence type="predicted"/>
<dbReference type="InterPro" id="IPR001584">
    <property type="entry name" value="Integrase_cat-core"/>
</dbReference>
<keyword evidence="3" id="KW-1185">Reference proteome</keyword>
<dbReference type="AlphaFoldDB" id="A0A914A6G9"/>
<evidence type="ECO:0000259" key="1">
    <source>
        <dbReference type="PROSITE" id="PS50994"/>
    </source>
</evidence>
<dbReference type="RefSeq" id="XP_038059398.1">
    <property type="nucleotide sequence ID" value="XM_038203470.1"/>
</dbReference>
<reference evidence="2" key="1">
    <citation type="submission" date="2022-11" db="UniProtKB">
        <authorList>
            <consortium name="EnsemblMetazoa"/>
        </authorList>
    </citation>
    <scope>IDENTIFICATION</scope>
</reference>
<dbReference type="OrthoDB" id="10030726at2759"/>
<dbReference type="SUPFAM" id="SSF53098">
    <property type="entry name" value="Ribonuclease H-like"/>
    <property type="match status" value="1"/>
</dbReference>
<dbReference type="EnsemblMetazoa" id="XM_038203470.1">
    <property type="protein sequence ID" value="XP_038059398.1"/>
    <property type="gene ID" value="LOC119730506"/>
</dbReference>
<dbReference type="PROSITE" id="PS50994">
    <property type="entry name" value="INTEGRASE"/>
    <property type="match status" value="1"/>
</dbReference>
<organism evidence="2 3">
    <name type="scientific">Patiria miniata</name>
    <name type="common">Bat star</name>
    <name type="synonym">Asterina miniata</name>
    <dbReference type="NCBI Taxonomy" id="46514"/>
    <lineage>
        <taxon>Eukaryota</taxon>
        <taxon>Metazoa</taxon>
        <taxon>Echinodermata</taxon>
        <taxon>Eleutherozoa</taxon>
        <taxon>Asterozoa</taxon>
        <taxon>Asteroidea</taxon>
        <taxon>Valvatacea</taxon>
        <taxon>Valvatida</taxon>
        <taxon>Asterinidae</taxon>
        <taxon>Patiria</taxon>
    </lineage>
</organism>
<dbReference type="GO" id="GO:0015074">
    <property type="term" value="P:DNA integration"/>
    <property type="evidence" value="ECO:0007669"/>
    <property type="project" value="InterPro"/>
</dbReference>
<sequence>MTTVPEAEATCKGKESANGMLSDHTAKTVATKVGVPLEVHSDQGREFESEVFAQMCSVLGIRKTRTTPYNPRSDGMIERFNSTMVAMLSLWVNKSKTDWDEHLAPLTMAYRSAEHETNKETPNTMMLGREVRMPVDLLVGSTPQTQFNATEHAQTLQDELRLAHEAAREATGAQMRYHLKKGVCPKSSLSWTGPYVVVDRLFDVVYWIQKTPRSNPQVVHADRRKGYPLSCVDQIKKVF</sequence>
<dbReference type="Gene3D" id="3.30.420.10">
    <property type="entry name" value="Ribonuclease H-like superfamily/Ribonuclease H"/>
    <property type="match status" value="1"/>
</dbReference>
<dbReference type="PANTHER" id="PTHR37984:SF5">
    <property type="entry name" value="PROTEIN NYNRIN-LIKE"/>
    <property type="match status" value="1"/>
</dbReference>
<accession>A0A914A6G9</accession>
<dbReference type="InterPro" id="IPR012337">
    <property type="entry name" value="RNaseH-like_sf"/>
</dbReference>
<evidence type="ECO:0000313" key="2">
    <source>
        <dbReference type="EnsemblMetazoa" id="XP_038059398.1"/>
    </source>
</evidence>
<dbReference type="InterPro" id="IPR054465">
    <property type="entry name" value="Integrase_p58-like_C"/>
</dbReference>